<feature type="region of interest" description="Disordered" evidence="1">
    <location>
        <begin position="145"/>
        <end position="173"/>
    </location>
</feature>
<dbReference type="OrthoDB" id="679840at2759"/>
<protein>
    <recommendedName>
        <fullName evidence="2">DUF7610 domain-containing protein</fullName>
    </recommendedName>
</protein>
<dbReference type="EMBL" id="RWGY01000584">
    <property type="protein sequence ID" value="TVU00466.1"/>
    <property type="molecule type" value="Genomic_DNA"/>
</dbReference>
<evidence type="ECO:0000313" key="4">
    <source>
        <dbReference type="Proteomes" id="UP000324897"/>
    </source>
</evidence>
<evidence type="ECO:0000313" key="3">
    <source>
        <dbReference type="EMBL" id="TVU00466.1"/>
    </source>
</evidence>
<evidence type="ECO:0000259" key="2">
    <source>
        <dbReference type="Pfam" id="PF24583"/>
    </source>
</evidence>
<comment type="caution">
    <text evidence="3">The sequence shown here is derived from an EMBL/GenBank/DDBJ whole genome shotgun (WGS) entry which is preliminary data.</text>
</comment>
<dbReference type="AlphaFoldDB" id="A0A5J9SN93"/>
<feature type="compositionally biased region" description="Acidic residues" evidence="1">
    <location>
        <begin position="60"/>
        <end position="77"/>
    </location>
</feature>
<dbReference type="Pfam" id="PF24583">
    <property type="entry name" value="DUF7610"/>
    <property type="match status" value="1"/>
</dbReference>
<feature type="non-terminal residue" evidence="3">
    <location>
        <position position="1"/>
    </location>
</feature>
<feature type="region of interest" description="Disordered" evidence="1">
    <location>
        <begin position="52"/>
        <end position="93"/>
    </location>
</feature>
<organism evidence="3 4">
    <name type="scientific">Eragrostis curvula</name>
    <name type="common">weeping love grass</name>
    <dbReference type="NCBI Taxonomy" id="38414"/>
    <lineage>
        <taxon>Eukaryota</taxon>
        <taxon>Viridiplantae</taxon>
        <taxon>Streptophyta</taxon>
        <taxon>Embryophyta</taxon>
        <taxon>Tracheophyta</taxon>
        <taxon>Spermatophyta</taxon>
        <taxon>Magnoliopsida</taxon>
        <taxon>Liliopsida</taxon>
        <taxon>Poales</taxon>
        <taxon>Poaceae</taxon>
        <taxon>PACMAD clade</taxon>
        <taxon>Chloridoideae</taxon>
        <taxon>Eragrostideae</taxon>
        <taxon>Eragrostidinae</taxon>
        <taxon>Eragrostis</taxon>
    </lineage>
</organism>
<feature type="compositionally biased region" description="Basic and acidic residues" evidence="1">
    <location>
        <begin position="145"/>
        <end position="160"/>
    </location>
</feature>
<keyword evidence="4" id="KW-1185">Reference proteome</keyword>
<name>A0A5J9SN93_9POAL</name>
<accession>A0A5J9SN93</accession>
<gene>
    <name evidence="3" type="ORF">EJB05_54108</name>
</gene>
<evidence type="ECO:0000256" key="1">
    <source>
        <dbReference type="SAM" id="MobiDB-lite"/>
    </source>
</evidence>
<reference evidence="3 4" key="1">
    <citation type="journal article" date="2019" name="Sci. Rep.">
        <title>A high-quality genome of Eragrostis curvula grass provides insights into Poaceae evolution and supports new strategies to enhance forage quality.</title>
        <authorList>
            <person name="Carballo J."/>
            <person name="Santos B.A.C.M."/>
            <person name="Zappacosta D."/>
            <person name="Garbus I."/>
            <person name="Selva J.P."/>
            <person name="Gallo C.A."/>
            <person name="Diaz A."/>
            <person name="Albertini E."/>
            <person name="Caccamo M."/>
            <person name="Echenique V."/>
        </authorList>
    </citation>
    <scope>NUCLEOTIDE SEQUENCE [LARGE SCALE GENOMIC DNA]</scope>
    <source>
        <strain evidence="4">cv. Victoria</strain>
        <tissue evidence="3">Leaf</tissue>
    </source>
</reference>
<dbReference type="Proteomes" id="UP000324897">
    <property type="component" value="Unassembled WGS sequence"/>
</dbReference>
<proteinExistence type="predicted"/>
<sequence length="244" mass="26972">LVEDIKKRTDFLRSLLVAEGECHVAGARPQYLVEAEARFAVLEGRVRSVGAARRRGACGQEEEEEEMERLPEEEEDGGSGSVSGTESECSCTDSLQEAAEGDADRVAVEAPVDAAPEATTDMNRDSVVTREEAAPVAVAKKPDTECAAVDTRRQRQEARRRAPGRGGEEEEDRAALLVEAERRVVRRRRRRRGGRGSSIHTNFHYEFGYQYKVEVFCVDVGAAMMQVRSDAEAQAPIKLNLTYN</sequence>
<feature type="domain" description="DUF7610" evidence="2">
    <location>
        <begin position="1"/>
        <end position="45"/>
    </location>
</feature>
<dbReference type="InterPro" id="IPR056029">
    <property type="entry name" value="DUF7610"/>
</dbReference>